<keyword evidence="1" id="KW-0732">Signal</keyword>
<dbReference type="EMBL" id="CP016279">
    <property type="protein sequence ID" value="ANP49789.1"/>
    <property type="molecule type" value="Genomic_DNA"/>
</dbReference>
<dbReference type="KEGG" id="sgs:AVL59_09360"/>
<evidence type="ECO:0000256" key="1">
    <source>
        <dbReference type="SAM" id="SignalP"/>
    </source>
</evidence>
<evidence type="ECO:0000313" key="4">
    <source>
        <dbReference type="Proteomes" id="UP000092659"/>
    </source>
</evidence>
<dbReference type="STRING" id="68214.AVL59_09360"/>
<reference evidence="3 5" key="2">
    <citation type="submission" date="2021-03" db="EMBL/GenBank/DDBJ databases">
        <title>Genomic Encyclopedia of Type Strains, Phase IV (KMG-IV): sequencing the most valuable type-strain genomes for metagenomic binning, comparative biology and taxonomic classification.</title>
        <authorList>
            <person name="Goeker M."/>
        </authorList>
    </citation>
    <scope>NUCLEOTIDE SEQUENCE [LARGE SCALE GENOMIC DNA]</scope>
    <source>
        <strain evidence="3 5">DSM 40499</strain>
    </source>
</reference>
<feature type="chain" id="PRO_5008519203" description="DNRLRE domain-containing protein" evidence="1">
    <location>
        <begin position="34"/>
        <end position="900"/>
    </location>
</feature>
<dbReference type="Proteomes" id="UP000092659">
    <property type="component" value="Chromosome"/>
</dbReference>
<sequence>MSSTWRARTTGTAGIAMLTAGAVLLSTPHIAEAANDPTAADAQADRAMSELEQALESVQSHPIKEAESPEAALAAAKVQDRKVEVLQLRTETDTVHANPDGTLTRETAAGPIRMIKDGRWVDVDLDLERDASGGVSAEAHPEGLRLAGKGGAPAASLRAAATAPQDQARDLITLGSGGRRIAVRWKGGLPAPRLSGNIATYEDAVPGGDLIVEATRTGFEQYLKLHKAPQGGAPMTLPIELPHGMSAEANAGGGVDFLDRSGETVAIMSAPTMWDSQVDPRSGEHTRRKRIPMQVTRSGSTVELSLKPDADWLGDPKTQYPVTIDPATDALDVLFDTFVQGGDTTDQSASTDLKIGWPGDHEGTTKRTARSFLTFRTANFADSLVSKASLKLWNYHAWSCEKRGWEVWAADGADRNTRWSKQPRMTEKIATSTDTKSTTCNNAGWATADITKLAQTWSSAKAETGSLALKASDESDTYAWKRFYSANATDQDKVPTLEVTYNYRPYNGSNLQAGAPFLSTGGLFKVNTTTPILRFSTADHNGEDQVVGTYEITDVATRKVVATVDADPVPSNGTSQVKVPAGKLVSGRTYSFRTTTYDGTHYANGWSDPVRFTVDTSWKPTAAETALGLANTYSDAADITAATSSDATYASIAATEENIVSIPWDGRNSAIDIRNEAMPNRLTIPEAGTHGTQVGGNVVYTSSGPVDTVVQPTTDGGSRTLNILKDSTAPHDYETGFTIPAGMKVVTHDDGSVSLYSEGDDRADKAPQKEPAGFFDAPWAKDAHGNDVPTSYKVVGNKLIQHVEFDAKSAFPIVIDPSWWSTTKKVLWCAATVAGFIAAFTPAGSSKRVVTAVRLVKKIGVKKTAQLIRTYAKRRKLTSAHRKAIAALLGIPALKKACKF</sequence>
<evidence type="ECO:0008006" key="6">
    <source>
        <dbReference type="Google" id="ProtNLM"/>
    </source>
</evidence>
<dbReference type="AlphaFoldDB" id="A0A1B1AT89"/>
<dbReference type="OrthoDB" id="5994822at2"/>
<proteinExistence type="predicted"/>
<name>A0A1B1AT89_9ACTN</name>
<dbReference type="NCBIfam" id="NF033679">
    <property type="entry name" value="DNRLRE_dom"/>
    <property type="match status" value="1"/>
</dbReference>
<dbReference type="RefSeq" id="WP_067301444.1">
    <property type="nucleotide sequence ID" value="NZ_CP016279.1"/>
</dbReference>
<organism evidence="2 4">
    <name type="scientific">Streptomyces griseochromogenes</name>
    <dbReference type="NCBI Taxonomy" id="68214"/>
    <lineage>
        <taxon>Bacteria</taxon>
        <taxon>Bacillati</taxon>
        <taxon>Actinomycetota</taxon>
        <taxon>Actinomycetes</taxon>
        <taxon>Kitasatosporales</taxon>
        <taxon>Streptomycetaceae</taxon>
        <taxon>Streptomyces</taxon>
    </lineage>
</organism>
<evidence type="ECO:0000313" key="5">
    <source>
        <dbReference type="Proteomes" id="UP001519309"/>
    </source>
</evidence>
<evidence type="ECO:0000313" key="2">
    <source>
        <dbReference type="EMBL" id="ANP49789.1"/>
    </source>
</evidence>
<protein>
    <recommendedName>
        <fullName evidence="6">DNRLRE domain-containing protein</fullName>
    </recommendedName>
</protein>
<dbReference type="EMBL" id="JAGGLP010000009">
    <property type="protein sequence ID" value="MBP2051725.1"/>
    <property type="molecule type" value="Genomic_DNA"/>
</dbReference>
<dbReference type="Proteomes" id="UP001519309">
    <property type="component" value="Unassembled WGS sequence"/>
</dbReference>
<reference evidence="2 4" key="1">
    <citation type="submission" date="2016-06" db="EMBL/GenBank/DDBJ databases">
        <title>Complete genome sequence of Streptomyces griseochromogenes ATCC 14511, the Blasticidin S producer.</title>
        <authorList>
            <person name="Wu L."/>
        </authorList>
    </citation>
    <scope>NUCLEOTIDE SEQUENCE [LARGE SCALE GENOMIC DNA]</scope>
    <source>
        <strain evidence="2 4">ATCC 14511</strain>
    </source>
</reference>
<evidence type="ECO:0000313" key="3">
    <source>
        <dbReference type="EMBL" id="MBP2051725.1"/>
    </source>
</evidence>
<feature type="signal peptide" evidence="1">
    <location>
        <begin position="1"/>
        <end position="33"/>
    </location>
</feature>
<accession>A0A1B1AT89</accession>
<gene>
    <name evidence="2" type="ORF">AVL59_09360</name>
    <name evidence="3" type="ORF">J2Z21_004702</name>
</gene>
<keyword evidence="5" id="KW-1185">Reference proteome</keyword>